<evidence type="ECO:0000313" key="2">
    <source>
        <dbReference type="Proteomes" id="UP001066276"/>
    </source>
</evidence>
<proteinExistence type="predicted"/>
<organism evidence="1 2">
    <name type="scientific">Pleurodeles waltl</name>
    <name type="common">Iberian ribbed newt</name>
    <dbReference type="NCBI Taxonomy" id="8319"/>
    <lineage>
        <taxon>Eukaryota</taxon>
        <taxon>Metazoa</taxon>
        <taxon>Chordata</taxon>
        <taxon>Craniata</taxon>
        <taxon>Vertebrata</taxon>
        <taxon>Euteleostomi</taxon>
        <taxon>Amphibia</taxon>
        <taxon>Batrachia</taxon>
        <taxon>Caudata</taxon>
        <taxon>Salamandroidea</taxon>
        <taxon>Salamandridae</taxon>
        <taxon>Pleurodelinae</taxon>
        <taxon>Pleurodeles</taxon>
    </lineage>
</organism>
<dbReference type="EMBL" id="JANPWB010000003">
    <property type="protein sequence ID" value="KAJ1204082.1"/>
    <property type="molecule type" value="Genomic_DNA"/>
</dbReference>
<gene>
    <name evidence="1" type="ORF">NDU88_007863</name>
</gene>
<feature type="non-terminal residue" evidence="1">
    <location>
        <position position="57"/>
    </location>
</feature>
<protein>
    <submittedName>
        <fullName evidence="1">Uncharacterized protein</fullName>
    </submittedName>
</protein>
<dbReference type="AlphaFoldDB" id="A0AAV7VRL9"/>
<sequence length="57" mass="6670">YEVDDETSPLDEMPLMMSEEGFENDESDYQTLPRARITQKKRGLGWFVFGGWHLLCT</sequence>
<evidence type="ECO:0000313" key="1">
    <source>
        <dbReference type="EMBL" id="KAJ1204082.1"/>
    </source>
</evidence>
<dbReference type="Proteomes" id="UP001066276">
    <property type="component" value="Chromosome 2_1"/>
</dbReference>
<name>A0AAV7VRL9_PLEWA</name>
<accession>A0AAV7VRL9</accession>
<keyword evidence="2" id="KW-1185">Reference proteome</keyword>
<reference evidence="1" key="1">
    <citation type="journal article" date="2022" name="bioRxiv">
        <title>Sequencing and chromosome-scale assembly of the giantPleurodeles waltlgenome.</title>
        <authorList>
            <person name="Brown T."/>
            <person name="Elewa A."/>
            <person name="Iarovenko S."/>
            <person name="Subramanian E."/>
            <person name="Araus A.J."/>
            <person name="Petzold A."/>
            <person name="Susuki M."/>
            <person name="Suzuki K.-i.T."/>
            <person name="Hayashi T."/>
            <person name="Toyoda A."/>
            <person name="Oliveira C."/>
            <person name="Osipova E."/>
            <person name="Leigh N.D."/>
            <person name="Simon A."/>
            <person name="Yun M.H."/>
        </authorList>
    </citation>
    <scope>NUCLEOTIDE SEQUENCE</scope>
    <source>
        <strain evidence="1">20211129_DDA</strain>
        <tissue evidence="1">Liver</tissue>
    </source>
</reference>
<feature type="non-terminal residue" evidence="1">
    <location>
        <position position="1"/>
    </location>
</feature>
<comment type="caution">
    <text evidence="1">The sequence shown here is derived from an EMBL/GenBank/DDBJ whole genome shotgun (WGS) entry which is preliminary data.</text>
</comment>